<reference evidence="2 3" key="1">
    <citation type="submission" date="2019-07" db="EMBL/GenBank/DDBJ databases">
        <title>Whole genome shotgun sequence of Reyranella soli NBRC 108950.</title>
        <authorList>
            <person name="Hosoyama A."/>
            <person name="Uohara A."/>
            <person name="Ohji S."/>
            <person name="Ichikawa N."/>
        </authorList>
    </citation>
    <scope>NUCLEOTIDE SEQUENCE [LARGE SCALE GENOMIC DNA]</scope>
    <source>
        <strain evidence="2 3">NBRC 108950</strain>
    </source>
</reference>
<evidence type="ECO:0000256" key="1">
    <source>
        <dbReference type="SAM" id="Phobius"/>
    </source>
</evidence>
<dbReference type="AlphaFoldDB" id="A0A512N9H0"/>
<name>A0A512N9H0_9HYPH</name>
<feature type="transmembrane region" description="Helical" evidence="1">
    <location>
        <begin position="297"/>
        <end position="321"/>
    </location>
</feature>
<feature type="transmembrane region" description="Helical" evidence="1">
    <location>
        <begin position="358"/>
        <end position="376"/>
    </location>
</feature>
<feature type="transmembrane region" description="Helical" evidence="1">
    <location>
        <begin position="327"/>
        <end position="346"/>
    </location>
</feature>
<accession>A0A512N9H0</accession>
<feature type="transmembrane region" description="Helical" evidence="1">
    <location>
        <begin position="229"/>
        <end position="248"/>
    </location>
</feature>
<gene>
    <name evidence="2" type="ORF">RSO01_27980</name>
</gene>
<sequence length="596" mass="66045">MTVAVVGLLLFNPVWTTLRFSGLFGEFLSMQLAYDEPYYFWQLQQEIEQGTLDINYRLLSKLPGAVLLWAGASYDVMLTMYGLLMPVLAFAGAVFLAGTWERWSLGRLIWALLILFSFDFLSGSSRIIDYEPPAVWLADLVGNPALLKPDVLSFFLVHRRPEPQASWIAVFFYWAILLRAFLDGRRSTYLVACATTPLLVFTYVNIAVAAILVFAALSVCSIVLFKRKIVVPFALAMAAATATCILLYGIGTTSSVAARMMFHTHMPVLRPSVALALCGLVWAGVAMRRTGIQPPAVAAAVFFAVPAIVLNQQIVTGLAVMPQNWEVYIAYVCIAVGGGLMSGGFLSSFERHRDLRQFLPVGLLFLIGFVAVQGAWRNEADWKLDNVRSVLFRDVLAQARARVGAVDAVILPHFFDESLFLTRVPTGTVVLGGYNTMLSKPVPTWASDQSFDDHARAASTHFASGFEVLFRSGITPQQLETNMREEMKTGDCWLGSIYFFAQSDCWPNLQNYTSPATRRLPSAVPAVVDLYRRYLERDASADLARHKVLLIRNQPIPAGSDGLIDNQLVASREIEVDGKPVRVCGYLQRPRQAVSR</sequence>
<comment type="caution">
    <text evidence="2">The sequence shown here is derived from an EMBL/GenBank/DDBJ whole genome shotgun (WGS) entry which is preliminary data.</text>
</comment>
<proteinExistence type="predicted"/>
<feature type="transmembrane region" description="Helical" evidence="1">
    <location>
        <begin position="164"/>
        <end position="182"/>
    </location>
</feature>
<dbReference type="EMBL" id="BKAJ01000041">
    <property type="protein sequence ID" value="GEP55632.1"/>
    <property type="molecule type" value="Genomic_DNA"/>
</dbReference>
<dbReference type="RefSeq" id="WP_147149720.1">
    <property type="nucleotide sequence ID" value="NZ_BKAJ01000041.1"/>
</dbReference>
<keyword evidence="3" id="KW-1185">Reference proteome</keyword>
<keyword evidence="1" id="KW-0472">Membrane</keyword>
<organism evidence="2 3">
    <name type="scientific">Reyranella soli</name>
    <dbReference type="NCBI Taxonomy" id="1230389"/>
    <lineage>
        <taxon>Bacteria</taxon>
        <taxon>Pseudomonadati</taxon>
        <taxon>Pseudomonadota</taxon>
        <taxon>Alphaproteobacteria</taxon>
        <taxon>Hyphomicrobiales</taxon>
        <taxon>Reyranellaceae</taxon>
        <taxon>Reyranella</taxon>
    </lineage>
</organism>
<keyword evidence="1" id="KW-1133">Transmembrane helix</keyword>
<feature type="transmembrane region" description="Helical" evidence="1">
    <location>
        <begin position="188"/>
        <end position="217"/>
    </location>
</feature>
<evidence type="ECO:0000313" key="3">
    <source>
        <dbReference type="Proteomes" id="UP000321058"/>
    </source>
</evidence>
<evidence type="ECO:0000313" key="2">
    <source>
        <dbReference type="EMBL" id="GEP55632.1"/>
    </source>
</evidence>
<keyword evidence="1" id="KW-0812">Transmembrane</keyword>
<dbReference type="Proteomes" id="UP000321058">
    <property type="component" value="Unassembled WGS sequence"/>
</dbReference>
<feature type="transmembrane region" description="Helical" evidence="1">
    <location>
        <begin position="108"/>
        <end position="128"/>
    </location>
</feature>
<feature type="transmembrane region" description="Helical" evidence="1">
    <location>
        <begin position="76"/>
        <end position="96"/>
    </location>
</feature>
<protein>
    <submittedName>
        <fullName evidence="2">Uncharacterized protein</fullName>
    </submittedName>
</protein>